<dbReference type="AlphaFoldDB" id="A0A391PEZ6"/>
<dbReference type="GO" id="GO:0000156">
    <property type="term" value="F:phosphorelay response regulator activity"/>
    <property type="evidence" value="ECO:0007669"/>
    <property type="project" value="TreeGrafter"/>
</dbReference>
<reference evidence="10" key="1">
    <citation type="submission" date="2018-09" db="EMBL/GenBank/DDBJ databases">
        <title>Draft Genome Sequence of Mediterraneibacter sp. KCTC 15684.</title>
        <authorList>
            <person name="Kim J.S."/>
            <person name="Han K.I."/>
            <person name="Suh M.K."/>
            <person name="Lee K.C."/>
            <person name="Eom M.K."/>
            <person name="Lee J.H."/>
            <person name="Park S.H."/>
            <person name="Kang S.W."/>
            <person name="Park J.E."/>
            <person name="Oh B.S."/>
            <person name="Yu S.Y."/>
            <person name="Choi S.H."/>
            <person name="Lee D.H."/>
            <person name="Yoon H."/>
            <person name="Kim B."/>
            <person name="Yang S.J."/>
            <person name="Lee J.S."/>
        </authorList>
    </citation>
    <scope>NUCLEOTIDE SEQUENCE [LARGE SCALE GENOMIC DNA]</scope>
    <source>
        <strain evidence="10">KCTC 15684</strain>
    </source>
</reference>
<gene>
    <name evidence="9" type="ORF">KGMB01110_26990</name>
</gene>
<evidence type="ECO:0000256" key="5">
    <source>
        <dbReference type="ARBA" id="ARBA00024867"/>
    </source>
</evidence>
<dbReference type="EMBL" id="BHGK01000001">
    <property type="protein sequence ID" value="GCA68263.1"/>
    <property type="molecule type" value="Genomic_DNA"/>
</dbReference>
<evidence type="ECO:0000256" key="6">
    <source>
        <dbReference type="PROSITE-ProRule" id="PRU00169"/>
    </source>
</evidence>
<dbReference type="InterPro" id="IPR001789">
    <property type="entry name" value="Sig_transdc_resp-reg_receiver"/>
</dbReference>
<evidence type="ECO:0000256" key="3">
    <source>
        <dbReference type="ARBA" id="ARBA00023125"/>
    </source>
</evidence>
<evidence type="ECO:0000313" key="10">
    <source>
        <dbReference type="Proteomes" id="UP000265643"/>
    </source>
</evidence>
<dbReference type="RefSeq" id="WP_117602441.1">
    <property type="nucleotide sequence ID" value="NZ_BHGK01000001.1"/>
</dbReference>
<keyword evidence="2" id="KW-0805">Transcription regulation</keyword>
<evidence type="ECO:0000256" key="7">
    <source>
        <dbReference type="SAM" id="MobiDB-lite"/>
    </source>
</evidence>
<feature type="domain" description="Response regulatory" evidence="8">
    <location>
        <begin position="2"/>
        <end position="121"/>
    </location>
</feature>
<evidence type="ECO:0000259" key="8">
    <source>
        <dbReference type="PROSITE" id="PS50110"/>
    </source>
</evidence>
<dbReference type="InterPro" id="IPR036388">
    <property type="entry name" value="WH-like_DNA-bd_sf"/>
</dbReference>
<dbReference type="PROSITE" id="PS50110">
    <property type="entry name" value="RESPONSE_REGULATORY"/>
    <property type="match status" value="1"/>
</dbReference>
<keyword evidence="3" id="KW-0238">DNA-binding</keyword>
<dbReference type="Gene3D" id="1.10.10.10">
    <property type="entry name" value="Winged helix-like DNA-binding domain superfamily/Winged helix DNA-binding domain"/>
    <property type="match status" value="1"/>
</dbReference>
<dbReference type="Proteomes" id="UP000265643">
    <property type="component" value="Unassembled WGS sequence"/>
</dbReference>
<protein>
    <recommendedName>
        <fullName evidence="1">Stage 0 sporulation protein A homolog</fullName>
    </recommendedName>
</protein>
<feature type="modified residue" description="4-aspartylphosphate" evidence="6">
    <location>
        <position position="58"/>
    </location>
</feature>
<dbReference type="InterPro" id="IPR011006">
    <property type="entry name" value="CheY-like_superfamily"/>
</dbReference>
<dbReference type="InterPro" id="IPR016032">
    <property type="entry name" value="Sig_transdc_resp-reg_C-effctor"/>
</dbReference>
<keyword evidence="4" id="KW-0804">Transcription</keyword>
<dbReference type="SMART" id="SM00448">
    <property type="entry name" value="REC"/>
    <property type="match status" value="1"/>
</dbReference>
<comment type="caution">
    <text evidence="9">The sequence shown here is derived from an EMBL/GenBank/DDBJ whole genome shotgun (WGS) entry which is preliminary data.</text>
</comment>
<dbReference type="PANTHER" id="PTHR48111:SF69">
    <property type="entry name" value="RESPONSE REGULATOR RECEIVER"/>
    <property type="match status" value="1"/>
</dbReference>
<evidence type="ECO:0000256" key="2">
    <source>
        <dbReference type="ARBA" id="ARBA00023015"/>
    </source>
</evidence>
<evidence type="ECO:0000256" key="1">
    <source>
        <dbReference type="ARBA" id="ARBA00018672"/>
    </source>
</evidence>
<dbReference type="InterPro" id="IPR039420">
    <property type="entry name" value="WalR-like"/>
</dbReference>
<dbReference type="SUPFAM" id="SSF46894">
    <property type="entry name" value="C-terminal effector domain of the bipartite response regulators"/>
    <property type="match status" value="1"/>
</dbReference>
<name>A0A391PEZ6_9FIRM</name>
<proteinExistence type="predicted"/>
<organism evidence="9 10">
    <name type="scientific">Mediterraneibacter butyricigenes</name>
    <dbReference type="NCBI Taxonomy" id="2316025"/>
    <lineage>
        <taxon>Bacteria</taxon>
        <taxon>Bacillati</taxon>
        <taxon>Bacillota</taxon>
        <taxon>Clostridia</taxon>
        <taxon>Lachnospirales</taxon>
        <taxon>Lachnospiraceae</taxon>
        <taxon>Mediterraneibacter</taxon>
    </lineage>
</organism>
<evidence type="ECO:0000256" key="4">
    <source>
        <dbReference type="ARBA" id="ARBA00023163"/>
    </source>
</evidence>
<keyword evidence="6" id="KW-0597">Phosphoprotein</keyword>
<dbReference type="GO" id="GO:0006355">
    <property type="term" value="P:regulation of DNA-templated transcription"/>
    <property type="evidence" value="ECO:0007669"/>
    <property type="project" value="InterPro"/>
</dbReference>
<dbReference type="Pfam" id="PF00486">
    <property type="entry name" value="Trans_reg_C"/>
    <property type="match status" value="1"/>
</dbReference>
<dbReference type="Gene3D" id="3.40.50.2300">
    <property type="match status" value="1"/>
</dbReference>
<evidence type="ECO:0000313" key="9">
    <source>
        <dbReference type="EMBL" id="GCA68263.1"/>
    </source>
</evidence>
<dbReference type="Pfam" id="PF00072">
    <property type="entry name" value="Response_reg"/>
    <property type="match status" value="1"/>
</dbReference>
<dbReference type="GO" id="GO:0005829">
    <property type="term" value="C:cytosol"/>
    <property type="evidence" value="ECO:0007669"/>
    <property type="project" value="TreeGrafter"/>
</dbReference>
<dbReference type="SUPFAM" id="SSF52172">
    <property type="entry name" value="CheY-like"/>
    <property type="match status" value="1"/>
</dbReference>
<dbReference type="GO" id="GO:0032993">
    <property type="term" value="C:protein-DNA complex"/>
    <property type="evidence" value="ECO:0007669"/>
    <property type="project" value="TreeGrafter"/>
</dbReference>
<dbReference type="PANTHER" id="PTHR48111">
    <property type="entry name" value="REGULATOR OF RPOS"/>
    <property type="match status" value="1"/>
</dbReference>
<feature type="region of interest" description="Disordered" evidence="7">
    <location>
        <begin position="278"/>
        <end position="297"/>
    </location>
</feature>
<keyword evidence="10" id="KW-1185">Reference proteome</keyword>
<dbReference type="GO" id="GO:0000976">
    <property type="term" value="F:transcription cis-regulatory region binding"/>
    <property type="evidence" value="ECO:0007669"/>
    <property type="project" value="TreeGrafter"/>
</dbReference>
<comment type="function">
    <text evidence="5">May play the central regulatory role in sporulation. It may be an element of the effector pathway responsible for the activation of sporulation genes in response to nutritional stress. Spo0A may act in concert with spo0H (a sigma factor) to control the expression of some genes that are critical to the sporulation process.</text>
</comment>
<dbReference type="InterPro" id="IPR001867">
    <property type="entry name" value="OmpR/PhoB-type_DNA-bd"/>
</dbReference>
<sequence length="297" mass="34362">MNILAVDDEPIVLWSLMKNLEEIFCNPQDNVQGFDEVDDVFKHLEWMKDEPLDYAFLDVKLRGMTGVELAKRLREEKPKVKIIFCTAYSDYAMDAFQVHAVGYLLKPITQEMIRKTLGELNTLLTQEEPIDHRLHIHTFGNFVAFVDYQNLNWEREKAKELLALLIDRRGAALTNAEIAMTLWGDDSKAKQVTTIVSSLRKTLKQAGVEDVLVRSRNQSAVDPSKIHCDFYEFLKGDIKAINSYRGEYMNNYEWAEFTNAKLMENPKNPIMRMLEEQAEQMEESVDADNEEIENGEL</sequence>
<accession>A0A391PEZ6</accession>